<keyword evidence="3" id="KW-1185">Reference proteome</keyword>
<protein>
    <recommendedName>
        <fullName evidence="1">MACPF domain-containing protein</fullName>
    </recommendedName>
</protein>
<dbReference type="AlphaFoldDB" id="A0A433U2D8"/>
<dbReference type="Pfam" id="PF01823">
    <property type="entry name" value="MACPF"/>
    <property type="match status" value="1"/>
</dbReference>
<reference evidence="2 3" key="1">
    <citation type="submission" date="2019-01" db="EMBL/GenBank/DDBJ databases">
        <title>A draft genome assembly of the solar-powered sea slug Elysia chlorotica.</title>
        <authorList>
            <person name="Cai H."/>
            <person name="Li Q."/>
            <person name="Fang X."/>
            <person name="Li J."/>
            <person name="Curtis N.E."/>
            <person name="Altenburger A."/>
            <person name="Shibata T."/>
            <person name="Feng M."/>
            <person name="Maeda T."/>
            <person name="Schwartz J.A."/>
            <person name="Shigenobu S."/>
            <person name="Lundholm N."/>
            <person name="Nishiyama T."/>
            <person name="Yang H."/>
            <person name="Hasebe M."/>
            <person name="Li S."/>
            <person name="Pierce S.K."/>
            <person name="Wang J."/>
        </authorList>
    </citation>
    <scope>NUCLEOTIDE SEQUENCE [LARGE SCALE GENOMIC DNA]</scope>
    <source>
        <strain evidence="2">EC2010</strain>
        <tissue evidence="2">Whole organism of an adult</tissue>
    </source>
</reference>
<dbReference type="EMBL" id="RQTK01000095">
    <property type="protein sequence ID" value="RUS87992.1"/>
    <property type="molecule type" value="Genomic_DNA"/>
</dbReference>
<sequence>MRYHRYKANLRPGSSLSPEFKSSLLNIATHLEMNQTDRARYESELLVRNFGTHYLTSVTAGAALVKEDYVRRSYLEDNKDDRTAMLVSANGAFNKIFDIKMDPKSDTHDQSWERYSSNVTYSYTETLGGDVFLAGRMTVTDWAKNLDSNLVAMDRAGEPLYSLITQSSLPELPLATVEIMQAMVKDAIKLYYRMNVIPGCTDRTKAKFSISANFDDGSCKTQPQAGLPLGGLCVSVC</sequence>
<dbReference type="OrthoDB" id="5950457at2759"/>
<evidence type="ECO:0000313" key="3">
    <source>
        <dbReference type="Proteomes" id="UP000271974"/>
    </source>
</evidence>
<comment type="caution">
    <text evidence="2">The sequence shown here is derived from an EMBL/GenBank/DDBJ whole genome shotgun (WGS) entry which is preliminary data.</text>
</comment>
<feature type="non-terminal residue" evidence="2">
    <location>
        <position position="237"/>
    </location>
</feature>
<dbReference type="InterPro" id="IPR020864">
    <property type="entry name" value="MACPF"/>
</dbReference>
<dbReference type="SMART" id="SM00457">
    <property type="entry name" value="MACPF"/>
    <property type="match status" value="1"/>
</dbReference>
<evidence type="ECO:0000259" key="1">
    <source>
        <dbReference type="PROSITE" id="PS51412"/>
    </source>
</evidence>
<gene>
    <name evidence="2" type="ORF">EGW08_004270</name>
</gene>
<organism evidence="2 3">
    <name type="scientific">Elysia chlorotica</name>
    <name type="common">Eastern emerald elysia</name>
    <name type="synonym">Sea slug</name>
    <dbReference type="NCBI Taxonomy" id="188477"/>
    <lineage>
        <taxon>Eukaryota</taxon>
        <taxon>Metazoa</taxon>
        <taxon>Spiralia</taxon>
        <taxon>Lophotrochozoa</taxon>
        <taxon>Mollusca</taxon>
        <taxon>Gastropoda</taxon>
        <taxon>Heterobranchia</taxon>
        <taxon>Euthyneura</taxon>
        <taxon>Panpulmonata</taxon>
        <taxon>Sacoglossa</taxon>
        <taxon>Placobranchoidea</taxon>
        <taxon>Plakobranchidae</taxon>
        <taxon>Elysia</taxon>
    </lineage>
</organism>
<evidence type="ECO:0000313" key="2">
    <source>
        <dbReference type="EMBL" id="RUS87992.1"/>
    </source>
</evidence>
<proteinExistence type="predicted"/>
<dbReference type="PROSITE" id="PS51412">
    <property type="entry name" value="MACPF_2"/>
    <property type="match status" value="1"/>
</dbReference>
<accession>A0A433U2D8</accession>
<name>A0A433U2D8_ELYCH</name>
<feature type="domain" description="MACPF" evidence="1">
    <location>
        <begin position="1"/>
        <end position="195"/>
    </location>
</feature>
<dbReference type="Proteomes" id="UP000271974">
    <property type="component" value="Unassembled WGS sequence"/>
</dbReference>